<gene>
    <name evidence="1" type="ORF">NB063_29355</name>
</gene>
<protein>
    <submittedName>
        <fullName evidence="1">BNR repeat-containing protein</fullName>
    </submittedName>
</protein>
<keyword evidence="2" id="KW-1185">Reference proteome</keyword>
<sequence>MPKTIVKRGASWNFGPGALQTYLGWQYAAFWDANRQVSVARRELPQGDWQCVSLSGYQRTSDTNRGKGGPIARGFGDGHEKVAMGISSDGVIHLAFDHHVSTLHYRCSRRGLANKPAGFTWSDDMFGAVQDNLGGPSIASVTYPNFVRDGDRMSLYLRLNGGSGNADSHFFEYQAGRWVVNDAGSSKLIDKHWSGGNGTVNAYPHTMVVHEGRRHLTWCWRDTPDARTCHDLCYAYSDDHGRMWKNNAGETIAERGSKHITADSPGIVVLEIPPGSTYTNGGSMTVDDTGGIHILMRGPNGRALTAQRNIQTGDWNRGEGLTLGELVAVPRQLLVVAESGLYRASNAGHGTLTRLDGPIESWCKDSRFVVDRSRWQHGQTISVIGQNGTVVSVIDFSIED</sequence>
<proteinExistence type="predicted"/>
<evidence type="ECO:0000313" key="1">
    <source>
        <dbReference type="EMBL" id="MCM2374751.1"/>
    </source>
</evidence>
<reference evidence="1 2" key="1">
    <citation type="journal article" date="2022" name="Syst. Appl. Microbiol.">
        <title>Rhodopirellula aestuarii sp. nov., a novel member of the genus Rhodopirellula isolated from brackish sediments collected in the Tagus River estuary, Portugal.</title>
        <authorList>
            <person name="Vitorino I.R."/>
            <person name="Klimek D."/>
            <person name="Calusinska M."/>
            <person name="Lobo-da-Cunha A."/>
            <person name="Vasconcelos V."/>
            <person name="Lage O.M."/>
        </authorList>
    </citation>
    <scope>NUCLEOTIDE SEQUENCE [LARGE SCALE GENOMIC DNA]</scope>
    <source>
        <strain evidence="1 2">ICT_H3.1</strain>
    </source>
</reference>
<name>A0ABT0UD87_9BACT</name>
<dbReference type="Pfam" id="PF15892">
    <property type="entry name" value="BNR_4"/>
    <property type="match status" value="1"/>
</dbReference>
<dbReference type="RefSeq" id="WP_250932843.1">
    <property type="nucleotide sequence ID" value="NZ_JAMQBK010000097.1"/>
</dbReference>
<comment type="caution">
    <text evidence="1">The sequence shown here is derived from an EMBL/GenBank/DDBJ whole genome shotgun (WGS) entry which is preliminary data.</text>
</comment>
<dbReference type="EMBL" id="JAMQBK010000097">
    <property type="protein sequence ID" value="MCM2374751.1"/>
    <property type="molecule type" value="Genomic_DNA"/>
</dbReference>
<organism evidence="1 2">
    <name type="scientific">Aporhodopirellula aestuarii</name>
    <dbReference type="NCBI Taxonomy" id="2950107"/>
    <lineage>
        <taxon>Bacteria</taxon>
        <taxon>Pseudomonadati</taxon>
        <taxon>Planctomycetota</taxon>
        <taxon>Planctomycetia</taxon>
        <taxon>Pirellulales</taxon>
        <taxon>Pirellulaceae</taxon>
        <taxon>Aporhodopirellula</taxon>
    </lineage>
</organism>
<evidence type="ECO:0000313" key="2">
    <source>
        <dbReference type="Proteomes" id="UP001202961"/>
    </source>
</evidence>
<dbReference type="Proteomes" id="UP001202961">
    <property type="component" value="Unassembled WGS sequence"/>
</dbReference>
<accession>A0ABT0UD87</accession>